<dbReference type="InterPro" id="IPR012160">
    <property type="entry name" value="LtaS-like"/>
</dbReference>
<organism evidence="11 12">
    <name type="scientific">Prevotella heparinolytica</name>
    <dbReference type="NCBI Taxonomy" id="28113"/>
    <lineage>
        <taxon>Bacteria</taxon>
        <taxon>Pseudomonadati</taxon>
        <taxon>Bacteroidota</taxon>
        <taxon>Bacteroidia</taxon>
        <taxon>Bacteroidales</taxon>
        <taxon>Bacteroidaceae</taxon>
        <taxon>Bacteroides</taxon>
    </lineage>
</organism>
<proteinExistence type="predicted"/>
<dbReference type="AlphaFoldDB" id="A0A449HZP4"/>
<feature type="binding site" evidence="8">
    <location>
        <position position="522"/>
    </location>
    <ligand>
        <name>Mn(2+)</name>
        <dbReference type="ChEBI" id="CHEBI:29035"/>
    </ligand>
</feature>
<dbReference type="GO" id="GO:0046872">
    <property type="term" value="F:metal ion binding"/>
    <property type="evidence" value="ECO:0007669"/>
    <property type="project" value="UniProtKB-KW"/>
</dbReference>
<protein>
    <submittedName>
        <fullName evidence="11">Sulfatase</fullName>
    </submittedName>
</protein>
<accession>A0A449HZP4</accession>
<evidence type="ECO:0000256" key="1">
    <source>
        <dbReference type="ARBA" id="ARBA00004651"/>
    </source>
</evidence>
<feature type="domain" description="Sulfatase N-terminal" evidence="10">
    <location>
        <begin position="297"/>
        <end position="573"/>
    </location>
</feature>
<dbReference type="Proteomes" id="UP000396835">
    <property type="component" value="Unassembled WGS sequence"/>
</dbReference>
<evidence type="ECO:0000256" key="8">
    <source>
        <dbReference type="PIRSR" id="PIRSR005091-3"/>
    </source>
</evidence>
<feature type="transmembrane region" description="Helical" evidence="9">
    <location>
        <begin position="140"/>
        <end position="171"/>
    </location>
</feature>
<dbReference type="EMBL" id="CAACYH010000002">
    <property type="protein sequence ID" value="VFB12624.1"/>
    <property type="molecule type" value="Genomic_DNA"/>
</dbReference>
<keyword evidence="7" id="KW-0479">Metal-binding</keyword>
<keyword evidence="7" id="KW-0464">Manganese</keyword>
<name>A0A449HZP4_9BACE</name>
<gene>
    <name evidence="11" type="primary">ltaS1</name>
    <name evidence="11" type="ORF">NCTC7812_00109</name>
</gene>
<feature type="active site" evidence="6">
    <location>
        <position position="345"/>
    </location>
</feature>
<evidence type="ECO:0000256" key="3">
    <source>
        <dbReference type="ARBA" id="ARBA00022692"/>
    </source>
</evidence>
<feature type="binding site" evidence="8">
    <location>
        <position position="305"/>
    </location>
    <ligand>
        <name>Mn(2+)</name>
        <dbReference type="ChEBI" id="CHEBI:29035"/>
    </ligand>
</feature>
<keyword evidence="2" id="KW-1003">Cell membrane</keyword>
<dbReference type="PANTHER" id="PTHR47371">
    <property type="entry name" value="LIPOTEICHOIC ACID SYNTHASE"/>
    <property type="match status" value="1"/>
</dbReference>
<feature type="binding site" evidence="8">
    <location>
        <position position="345"/>
    </location>
    <ligand>
        <name>Mn(2+)</name>
        <dbReference type="ChEBI" id="CHEBI:29035"/>
    </ligand>
</feature>
<keyword evidence="5 9" id="KW-0472">Membrane</keyword>
<evidence type="ECO:0000313" key="11">
    <source>
        <dbReference type="EMBL" id="VFB12624.1"/>
    </source>
</evidence>
<evidence type="ECO:0000256" key="6">
    <source>
        <dbReference type="PIRSR" id="PIRSR005091-1"/>
    </source>
</evidence>
<keyword evidence="3 9" id="KW-0812">Transmembrane</keyword>
<feature type="binding site" evidence="8">
    <location>
        <position position="521"/>
    </location>
    <ligand>
        <name>Mn(2+)</name>
        <dbReference type="ChEBI" id="CHEBI:29035"/>
    </ligand>
</feature>
<evidence type="ECO:0000256" key="7">
    <source>
        <dbReference type="PIRSR" id="PIRSR005091-2"/>
    </source>
</evidence>
<evidence type="ECO:0000256" key="5">
    <source>
        <dbReference type="ARBA" id="ARBA00023136"/>
    </source>
</evidence>
<dbReference type="InterPro" id="IPR000917">
    <property type="entry name" value="Sulfatase_N"/>
</dbReference>
<evidence type="ECO:0000313" key="12">
    <source>
        <dbReference type="Proteomes" id="UP000396835"/>
    </source>
</evidence>
<feature type="transmembrane region" description="Helical" evidence="9">
    <location>
        <begin position="183"/>
        <end position="203"/>
    </location>
</feature>
<evidence type="ECO:0000256" key="9">
    <source>
        <dbReference type="SAM" id="Phobius"/>
    </source>
</evidence>
<dbReference type="Pfam" id="PF00884">
    <property type="entry name" value="Sulfatase"/>
    <property type="match status" value="1"/>
</dbReference>
<dbReference type="PIRSF" id="PIRSF005091">
    <property type="entry name" value="Mmb_sulf_HI1246"/>
    <property type="match status" value="1"/>
</dbReference>
<dbReference type="PANTHER" id="PTHR47371:SF3">
    <property type="entry name" value="PHOSPHOGLYCEROL TRANSFERASE I"/>
    <property type="match status" value="1"/>
</dbReference>
<comment type="subcellular location">
    <subcellularLocation>
        <location evidence="1">Cell membrane</location>
        <topology evidence="1">Multi-pass membrane protein</topology>
    </subcellularLocation>
</comment>
<feature type="transmembrane region" description="Helical" evidence="9">
    <location>
        <begin position="66"/>
        <end position="87"/>
    </location>
</feature>
<dbReference type="Gene3D" id="3.40.720.10">
    <property type="entry name" value="Alkaline Phosphatase, subunit A"/>
    <property type="match status" value="1"/>
</dbReference>
<evidence type="ECO:0000256" key="2">
    <source>
        <dbReference type="ARBA" id="ARBA00022475"/>
    </source>
</evidence>
<dbReference type="InterPro" id="IPR050448">
    <property type="entry name" value="OpgB/LTA_synthase_biosynth"/>
</dbReference>
<feature type="transmembrane region" description="Helical" evidence="9">
    <location>
        <begin position="99"/>
        <end position="120"/>
    </location>
</feature>
<evidence type="ECO:0000256" key="4">
    <source>
        <dbReference type="ARBA" id="ARBA00022989"/>
    </source>
</evidence>
<dbReference type="GO" id="GO:0005886">
    <property type="term" value="C:plasma membrane"/>
    <property type="evidence" value="ECO:0007669"/>
    <property type="project" value="UniProtKB-SubCell"/>
</dbReference>
<dbReference type="SUPFAM" id="SSF53649">
    <property type="entry name" value="Alkaline phosphatase-like"/>
    <property type="match status" value="1"/>
</dbReference>
<sequence length="649" mass="74040">MSLMFKRWNKTQMKERLIGFIKTYCLFVFIFVLQKPLFMLFYQSLYSEVSRSDWWSVVWHGLPLDFSLAGYLTVIPGFLFVASAWTLSDFLHRLRCGYFLFISILLSIIFIVDLGLYEYWGFRLDATPLFYFFSSPKDAIASVSVWVVLGGIVAIAVYAACIYGLFYAVLLQKKQWQQIKLPYYRLRTSGVLLLMTGLLFIPIRGGFTVSTMNVGKVYYSANQRLNHAAINPAFSLMESLAKQKDFGKQYRFMKAEEADAIFKSLLDPSVLEDNAEATVSLRQPEDSLHTLFTTRRPNVLFVILESFSSKLMTALGGEPDIAIHLDSLSKEGVLFTNFYANSFRTDRGLVAILSGYPAQPTTSIMKYPRKTQSIPAIAGCLKKAGYETKYYYGGDADFTNMRSYLMSSGFENIVSDKDFPIAERLSKWGAHDHVVFNRLLEELTRRSERSEGRFVSNEEQRSFFYVLQTSSSHEPFDVPYRRLENNRLNAFAYTDSCVGDFVNRFRKLPAWKNTVIVFVPDHLGAYPEHVDNLSLERYRIPLLMVGGAVREPQRVDVYGSQHDIAATLLSQLGLPHNEFIFSKDMLNPSVPHFAFFTVPDAFGMVTEENQVIYDCQAGKVVVDEGESKGKNLSLGQAYLQKLYDDIAQR</sequence>
<feature type="binding site" evidence="7">
    <location>
        <position position="473"/>
    </location>
    <ligand>
        <name>substrate</name>
    </ligand>
</feature>
<keyword evidence="4 9" id="KW-1133">Transmembrane helix</keyword>
<evidence type="ECO:0000259" key="10">
    <source>
        <dbReference type="Pfam" id="PF00884"/>
    </source>
</evidence>
<dbReference type="CDD" id="cd16015">
    <property type="entry name" value="LTA_synthase"/>
    <property type="match status" value="1"/>
</dbReference>
<dbReference type="InterPro" id="IPR017850">
    <property type="entry name" value="Alkaline_phosphatase_core_sf"/>
</dbReference>
<reference evidence="11 12" key="1">
    <citation type="submission" date="2019-02" db="EMBL/GenBank/DDBJ databases">
        <authorList>
            <consortium name="Pathogen Informatics"/>
        </authorList>
    </citation>
    <scope>NUCLEOTIDE SEQUENCE [LARGE SCALE GENOMIC DNA]</scope>
    <source>
        <strain evidence="11 12">3012STDY7078512</strain>
    </source>
</reference>
<feature type="transmembrane region" description="Helical" evidence="9">
    <location>
        <begin position="21"/>
        <end position="46"/>
    </location>
</feature>